<dbReference type="EMBL" id="BART01030758">
    <property type="protein sequence ID" value="GAH18441.1"/>
    <property type="molecule type" value="Genomic_DNA"/>
</dbReference>
<name>X1DCB8_9ZZZZ</name>
<feature type="non-terminal residue" evidence="1">
    <location>
        <position position="1"/>
    </location>
</feature>
<accession>X1DCB8</accession>
<protein>
    <submittedName>
        <fullName evidence="1">Uncharacterized protein</fullName>
    </submittedName>
</protein>
<organism evidence="1">
    <name type="scientific">marine sediment metagenome</name>
    <dbReference type="NCBI Taxonomy" id="412755"/>
    <lineage>
        <taxon>unclassified sequences</taxon>
        <taxon>metagenomes</taxon>
        <taxon>ecological metagenomes</taxon>
    </lineage>
</organism>
<gene>
    <name evidence="1" type="ORF">S01H4_53591</name>
</gene>
<proteinExistence type="predicted"/>
<sequence>CFEVTLSHLPTDDVYVLVEAEGWAVEEEMFIIEPPLGAADDPNRLKFTSGNYNVNQQICVYAIDNDELAEAWTEMIGGIIILTPYSNDVWYCVPWLNADGSELPEDPCNPGELLDSEGHAEEAFVDVVVADNECGAWGYDKMDVNEDCVVGLADFAELYAEWLICTDPYEDGCIKAWEFDGADGGSAKAYSPLDGTNHILQVDPNVMTVYEEGETEGDFTVALTSQPGSGTTVNVAIDPNAEGPGLNDDFVLISATERRP</sequence>
<evidence type="ECO:0000313" key="1">
    <source>
        <dbReference type="EMBL" id="GAH18441.1"/>
    </source>
</evidence>
<reference evidence="1" key="1">
    <citation type="journal article" date="2014" name="Front. Microbiol.">
        <title>High frequency of phylogenetically diverse reductive dehalogenase-homologous genes in deep subseafloor sedimentary metagenomes.</title>
        <authorList>
            <person name="Kawai M."/>
            <person name="Futagami T."/>
            <person name="Toyoda A."/>
            <person name="Takaki Y."/>
            <person name="Nishi S."/>
            <person name="Hori S."/>
            <person name="Arai W."/>
            <person name="Tsubouchi T."/>
            <person name="Morono Y."/>
            <person name="Uchiyama I."/>
            <person name="Ito T."/>
            <person name="Fujiyama A."/>
            <person name="Inagaki F."/>
            <person name="Takami H."/>
        </authorList>
    </citation>
    <scope>NUCLEOTIDE SEQUENCE</scope>
    <source>
        <strain evidence="1">Expedition CK06-06</strain>
    </source>
</reference>
<dbReference type="AlphaFoldDB" id="X1DCB8"/>
<comment type="caution">
    <text evidence="1">The sequence shown here is derived from an EMBL/GenBank/DDBJ whole genome shotgun (WGS) entry which is preliminary data.</text>
</comment>
<feature type="non-terminal residue" evidence="1">
    <location>
        <position position="260"/>
    </location>
</feature>